<evidence type="ECO:0000256" key="4">
    <source>
        <dbReference type="RuleBase" id="RU000363"/>
    </source>
</evidence>
<dbReference type="InterPro" id="IPR036291">
    <property type="entry name" value="NAD(P)-bd_dom_sf"/>
</dbReference>
<evidence type="ECO:0000313" key="7">
    <source>
        <dbReference type="Proteomes" id="UP000245207"/>
    </source>
</evidence>
<dbReference type="GO" id="GO:0016020">
    <property type="term" value="C:membrane"/>
    <property type="evidence" value="ECO:0007669"/>
    <property type="project" value="TreeGrafter"/>
</dbReference>
<evidence type="ECO:0000313" key="6">
    <source>
        <dbReference type="EMBL" id="PWA13665.1"/>
    </source>
</evidence>
<dbReference type="InterPro" id="IPR045313">
    <property type="entry name" value="CBR1-like"/>
</dbReference>
<keyword evidence="3 5" id="KW-0560">Oxidoreductase</keyword>
<dbReference type="Gene3D" id="3.40.50.720">
    <property type="entry name" value="NAD(P)-binding Rossmann-like Domain"/>
    <property type="match status" value="1"/>
</dbReference>
<dbReference type="Pfam" id="PF00106">
    <property type="entry name" value="adh_short"/>
    <property type="match status" value="1"/>
</dbReference>
<dbReference type="CDD" id="cd05324">
    <property type="entry name" value="carb_red_PTCR-like_SDR_c"/>
    <property type="match status" value="1"/>
</dbReference>
<dbReference type="OrthoDB" id="1933717at2759"/>
<dbReference type="Proteomes" id="UP000245207">
    <property type="component" value="Unassembled WGS sequence"/>
</dbReference>
<gene>
    <name evidence="6" type="ORF">CTI12_AA631670</name>
</gene>
<dbReference type="PANTHER" id="PTHR43490">
    <property type="entry name" value="(+)-NEOMENTHOL DEHYDROGENASE"/>
    <property type="match status" value="1"/>
</dbReference>
<name>A0A2U1K8L9_ARTAN</name>
<dbReference type="EMBL" id="PKPP01036331">
    <property type="protein sequence ID" value="PWA13665.1"/>
    <property type="molecule type" value="Genomic_DNA"/>
</dbReference>
<dbReference type="EC" id="1.1.1.-" evidence="5"/>
<dbReference type="PANTHER" id="PTHR43490:SF107">
    <property type="entry name" value="SALUTARIDINE REDUCTASE (NADPH)"/>
    <property type="match status" value="1"/>
</dbReference>
<comment type="caution">
    <text evidence="6">The sequence shown here is derived from an EMBL/GenBank/DDBJ whole genome shotgun (WGS) entry which is preliminary data.</text>
</comment>
<sequence>MGDAGEESDGDRIAVVTGGNKGIGLEICKQLASSGDDLLVVLTARDEQKGLQAVHNLKTSGVSADVVFQQLDVTNPVSIASFADFISNQFGKLDILVNNAGINGIVAEEESFTSLNLQPGELTGVKANMAKQVMLQTYQTAKDCLETNYYGTKHVTEALLPFLQLSTSPRIVNISSGLGKLENIRDKRANKILNDVDRLTENVLEEVVTGFLHDVKNQMLEQKGWDLPLSAYIVSKAAINAYTRILAKKHPSFCINAVAPGFVKTDMNHHTGKYTVEEGARGPVKLALIPNEGPSGRFFHQMQETAF</sequence>
<evidence type="ECO:0000256" key="1">
    <source>
        <dbReference type="ARBA" id="ARBA00006484"/>
    </source>
</evidence>
<keyword evidence="7" id="KW-1185">Reference proteome</keyword>
<dbReference type="InterPro" id="IPR002347">
    <property type="entry name" value="SDR_fam"/>
</dbReference>
<reference evidence="6 7" key="1">
    <citation type="journal article" date="2018" name="Mol. Plant">
        <title>The genome of Artemisia annua provides insight into the evolution of Asteraceae family and artemisinin biosynthesis.</title>
        <authorList>
            <person name="Shen Q."/>
            <person name="Zhang L."/>
            <person name="Liao Z."/>
            <person name="Wang S."/>
            <person name="Yan T."/>
            <person name="Shi P."/>
            <person name="Liu M."/>
            <person name="Fu X."/>
            <person name="Pan Q."/>
            <person name="Wang Y."/>
            <person name="Lv Z."/>
            <person name="Lu X."/>
            <person name="Zhang F."/>
            <person name="Jiang W."/>
            <person name="Ma Y."/>
            <person name="Chen M."/>
            <person name="Hao X."/>
            <person name="Li L."/>
            <person name="Tang Y."/>
            <person name="Lv G."/>
            <person name="Zhou Y."/>
            <person name="Sun X."/>
            <person name="Brodelius P.E."/>
            <person name="Rose J.K.C."/>
            <person name="Tang K."/>
        </authorList>
    </citation>
    <scope>NUCLEOTIDE SEQUENCE [LARGE SCALE GENOMIC DNA]</scope>
    <source>
        <strain evidence="7">cv. Huhao1</strain>
        <tissue evidence="6">Leaf</tissue>
    </source>
</reference>
<comment type="similarity">
    <text evidence="1 4">Belongs to the short-chain dehydrogenases/reductases (SDR) family.</text>
</comment>
<evidence type="ECO:0000256" key="5">
    <source>
        <dbReference type="RuleBase" id="RU369024"/>
    </source>
</evidence>
<accession>A0A2U1K8L9</accession>
<proteinExistence type="inferred from homology"/>
<dbReference type="PRINTS" id="PR00080">
    <property type="entry name" value="SDRFAMILY"/>
</dbReference>
<keyword evidence="2 5" id="KW-0521">NADP</keyword>
<evidence type="ECO:0000256" key="3">
    <source>
        <dbReference type="ARBA" id="ARBA00023002"/>
    </source>
</evidence>
<dbReference type="AlphaFoldDB" id="A0A2U1K8L9"/>
<dbReference type="GO" id="GO:0016616">
    <property type="term" value="F:oxidoreductase activity, acting on the CH-OH group of donors, NAD or NADP as acceptor"/>
    <property type="evidence" value="ECO:0007669"/>
    <property type="project" value="InterPro"/>
</dbReference>
<protein>
    <recommendedName>
        <fullName evidence="5">Short-chain dehydrogenase/reductase</fullName>
        <ecNumber evidence="5">1.1.1.-</ecNumber>
    </recommendedName>
</protein>
<organism evidence="6 7">
    <name type="scientific">Artemisia annua</name>
    <name type="common">Sweet wormwood</name>
    <dbReference type="NCBI Taxonomy" id="35608"/>
    <lineage>
        <taxon>Eukaryota</taxon>
        <taxon>Viridiplantae</taxon>
        <taxon>Streptophyta</taxon>
        <taxon>Embryophyta</taxon>
        <taxon>Tracheophyta</taxon>
        <taxon>Spermatophyta</taxon>
        <taxon>Magnoliopsida</taxon>
        <taxon>eudicotyledons</taxon>
        <taxon>Gunneridae</taxon>
        <taxon>Pentapetalae</taxon>
        <taxon>asterids</taxon>
        <taxon>campanulids</taxon>
        <taxon>Asterales</taxon>
        <taxon>Asteraceae</taxon>
        <taxon>Asteroideae</taxon>
        <taxon>Anthemideae</taxon>
        <taxon>Artemisiinae</taxon>
        <taxon>Artemisia</taxon>
    </lineage>
</organism>
<dbReference type="SUPFAM" id="SSF51735">
    <property type="entry name" value="NAD(P)-binding Rossmann-fold domains"/>
    <property type="match status" value="1"/>
</dbReference>
<dbReference type="PRINTS" id="PR00081">
    <property type="entry name" value="GDHRDH"/>
</dbReference>
<dbReference type="STRING" id="35608.A0A2U1K8L9"/>
<evidence type="ECO:0000256" key="2">
    <source>
        <dbReference type="ARBA" id="ARBA00022857"/>
    </source>
</evidence>